<protein>
    <recommendedName>
        <fullName evidence="3">Reverse transcriptase zinc-binding domain-containing protein</fullName>
    </recommendedName>
</protein>
<reference evidence="2" key="1">
    <citation type="submission" date="2018-11" db="EMBL/GenBank/DDBJ databases">
        <authorList>
            <consortium name="Genoscope - CEA"/>
            <person name="William W."/>
        </authorList>
    </citation>
    <scope>NUCLEOTIDE SEQUENCE</scope>
</reference>
<accession>A0A3P6C9B1</accession>
<evidence type="ECO:0008006" key="3">
    <source>
        <dbReference type="Google" id="ProtNLM"/>
    </source>
</evidence>
<name>A0A3P6C9B1_BRAOL</name>
<gene>
    <name evidence="2" type="ORF">BOLC4T25165H</name>
</gene>
<dbReference type="EMBL" id="LR031873">
    <property type="protein sequence ID" value="VDD09714.1"/>
    <property type="molecule type" value="Genomic_DNA"/>
</dbReference>
<organism evidence="2">
    <name type="scientific">Brassica oleracea</name>
    <name type="common">Wild cabbage</name>
    <dbReference type="NCBI Taxonomy" id="3712"/>
    <lineage>
        <taxon>Eukaryota</taxon>
        <taxon>Viridiplantae</taxon>
        <taxon>Streptophyta</taxon>
        <taxon>Embryophyta</taxon>
        <taxon>Tracheophyta</taxon>
        <taxon>Spermatophyta</taxon>
        <taxon>Magnoliopsida</taxon>
        <taxon>eudicotyledons</taxon>
        <taxon>Gunneridae</taxon>
        <taxon>Pentapetalae</taxon>
        <taxon>rosids</taxon>
        <taxon>malvids</taxon>
        <taxon>Brassicales</taxon>
        <taxon>Brassicaceae</taxon>
        <taxon>Brassiceae</taxon>
        <taxon>Brassica</taxon>
    </lineage>
</organism>
<feature type="compositionally biased region" description="Low complexity" evidence="1">
    <location>
        <begin position="75"/>
        <end position="93"/>
    </location>
</feature>
<dbReference type="AlphaFoldDB" id="A0A3P6C9B1"/>
<sequence length="357" mass="39881">MRENPWFPGNSASAFNPQLLTTGENRRLVPSDPPDPDPDNPLSLTRFPPLNSPTSKSPKTTRGLLKSPLISAAGSSSPVTAPTVSSSSLSTTPIEVPTATPTPLASSVATVSRYEGTVQLNLQNFKILPPKFSSPIQTNKASRNPPPLPPSLPKNSKHIKKFASQRINSVFQKGAGLHKDFIICYFNGRPSPFNHIQMPQGDLSNLWLTPPNRRFSWQVNKLLKLSPLLYNWIHLRVSNGLSCRFWTDNWSSFGSMRQYLQLGTTSLGIPEMATLARSESQLLGLNRGSPKGHLTILCWQACLYWVWSERNARLHRDVFRSSDALICKIDRQIRDKILSFRKTNPTVSSVMMQQWLP</sequence>
<proteinExistence type="predicted"/>
<feature type="region of interest" description="Disordered" evidence="1">
    <location>
        <begin position="1"/>
        <end position="102"/>
    </location>
</feature>
<evidence type="ECO:0000256" key="1">
    <source>
        <dbReference type="SAM" id="MobiDB-lite"/>
    </source>
</evidence>
<feature type="compositionally biased region" description="Polar residues" evidence="1">
    <location>
        <begin position="10"/>
        <end position="23"/>
    </location>
</feature>
<evidence type="ECO:0000313" key="2">
    <source>
        <dbReference type="EMBL" id="VDD09714.1"/>
    </source>
</evidence>